<dbReference type="Proteomes" id="UP000485621">
    <property type="component" value="Unassembled WGS sequence"/>
</dbReference>
<sequence>MRKANARRRATRSALRTLKKIEKIKKERTKTRGVPKYKQKT</sequence>
<evidence type="ECO:0000313" key="1">
    <source>
        <dbReference type="EMBL" id="OQB42658.1"/>
    </source>
</evidence>
<name>A0A1V5ZRI2_9BACT</name>
<reference evidence="1" key="1">
    <citation type="submission" date="2017-02" db="EMBL/GenBank/DDBJ databases">
        <title>Delving into the versatile metabolic prowess of the omnipresent phylum Bacteroidetes.</title>
        <authorList>
            <person name="Nobu M.K."/>
            <person name="Mei R."/>
            <person name="Narihiro T."/>
            <person name="Kuroda K."/>
            <person name="Liu W.-T."/>
        </authorList>
    </citation>
    <scope>NUCLEOTIDE SEQUENCE</scope>
    <source>
        <strain evidence="1">ADurb.Bin160</strain>
    </source>
</reference>
<accession>A0A1V5ZRI2</accession>
<dbReference type="EMBL" id="MWDB01000001">
    <property type="protein sequence ID" value="OQB42658.1"/>
    <property type="molecule type" value="Genomic_DNA"/>
</dbReference>
<dbReference type="AlphaFoldDB" id="A0A1V5ZRI2"/>
<gene>
    <name evidence="1" type="ORF">BWY04_00094</name>
</gene>
<proteinExistence type="predicted"/>
<organism evidence="1">
    <name type="scientific">candidate division CPR1 bacterium ADurb.Bin160</name>
    <dbReference type="NCBI Taxonomy" id="1852826"/>
    <lineage>
        <taxon>Bacteria</taxon>
        <taxon>candidate division CPR1</taxon>
    </lineage>
</organism>
<protein>
    <submittedName>
        <fullName evidence="1">Uncharacterized protein</fullName>
    </submittedName>
</protein>
<comment type="caution">
    <text evidence="1">The sequence shown here is derived from an EMBL/GenBank/DDBJ whole genome shotgun (WGS) entry which is preliminary data.</text>
</comment>